<organism evidence="7 8">
    <name type="scientific">Sinorhizobium numidicum</name>
    <dbReference type="NCBI Taxonomy" id="680248"/>
    <lineage>
        <taxon>Bacteria</taxon>
        <taxon>Pseudomonadati</taxon>
        <taxon>Pseudomonadota</taxon>
        <taxon>Alphaproteobacteria</taxon>
        <taxon>Hyphomicrobiales</taxon>
        <taxon>Rhizobiaceae</taxon>
        <taxon>Sinorhizobium/Ensifer group</taxon>
        <taxon>Sinorhizobium</taxon>
    </lineage>
</organism>
<dbReference type="InterPro" id="IPR018211">
    <property type="entry name" value="ADH_Fe_CS"/>
</dbReference>
<gene>
    <name evidence="7" type="ORF">PYH38_000355</name>
</gene>
<proteinExistence type="inferred from homology"/>
<feature type="domain" description="Alcohol dehydrogenase iron-type/glycerol dehydrogenase GldA" evidence="5">
    <location>
        <begin position="13"/>
        <end position="175"/>
    </location>
</feature>
<dbReference type="SUPFAM" id="SSF56796">
    <property type="entry name" value="Dehydroquinate synthase-like"/>
    <property type="match status" value="1"/>
</dbReference>
<sequence length="377" mass="39404">MSKLETPISMVRPGQIEFGMGVAKRLGTWAEGKDVRRVLVISDAFNAERIDVLGLNGEVVVFGDVKGEPDTADLDRVLHAANGANADLIVGFGGGSAMDLAKFAAVLASSSQRLPDVVGAGKVAEPRTVALAQVPTTSGTGSEAGIRALVTDPQTKAKLAVESIHMLADIAVIDPSLTFSVPPKVTAATGIDAMAHCVEAFTNRKSHPAIDIYALEGVRLVGRYLARAVRDGQDVEARAGLSLASLYGGYCLGPVNTAGGHALAYPLGTRWHVAHGAANALIFPHVLAFNTPAVLEKTKAILEALGLAPSDDIGSVFEAAHEFCASLGIEMQLSELGVAADDLGTMADDAFAIRRLLDNNPRELSRADILSIYEAAY</sequence>
<dbReference type="Pfam" id="PF00465">
    <property type="entry name" value="Fe-ADH"/>
    <property type="match status" value="1"/>
</dbReference>
<comment type="cofactor">
    <cofactor evidence="1">
        <name>Fe cation</name>
        <dbReference type="ChEBI" id="CHEBI:24875"/>
    </cofactor>
</comment>
<comment type="similarity">
    <text evidence="2">Belongs to the iron-containing alcohol dehydrogenase family.</text>
</comment>
<dbReference type="Gene3D" id="3.40.50.1970">
    <property type="match status" value="1"/>
</dbReference>
<protein>
    <submittedName>
        <fullName evidence="7">Iron-containing alcohol dehydrogenase</fullName>
    </submittedName>
</protein>
<evidence type="ECO:0000256" key="1">
    <source>
        <dbReference type="ARBA" id="ARBA00001962"/>
    </source>
</evidence>
<accession>A0ABY8CQU8</accession>
<keyword evidence="4" id="KW-0520">NAD</keyword>
<dbReference type="EMBL" id="CP120370">
    <property type="protein sequence ID" value="WEX81018.1"/>
    <property type="molecule type" value="Genomic_DNA"/>
</dbReference>
<evidence type="ECO:0000259" key="6">
    <source>
        <dbReference type="Pfam" id="PF25137"/>
    </source>
</evidence>
<dbReference type="InterPro" id="IPR001670">
    <property type="entry name" value="ADH_Fe/GldA"/>
</dbReference>
<dbReference type="InterPro" id="IPR039697">
    <property type="entry name" value="Alcohol_dehydrogenase_Fe"/>
</dbReference>
<feature type="domain" description="Fe-containing alcohol dehydrogenase-like C-terminal" evidence="6">
    <location>
        <begin position="186"/>
        <end position="377"/>
    </location>
</feature>
<dbReference type="Gene3D" id="1.20.1090.10">
    <property type="entry name" value="Dehydroquinate synthase-like - alpha domain"/>
    <property type="match status" value="1"/>
</dbReference>
<evidence type="ECO:0000313" key="7">
    <source>
        <dbReference type="EMBL" id="WEX81018.1"/>
    </source>
</evidence>
<keyword evidence="3" id="KW-0560">Oxidoreductase</keyword>
<dbReference type="CDD" id="cd08551">
    <property type="entry name" value="Fe-ADH"/>
    <property type="match status" value="1"/>
</dbReference>
<dbReference type="PROSITE" id="PS00913">
    <property type="entry name" value="ADH_IRON_1"/>
    <property type="match status" value="1"/>
</dbReference>
<evidence type="ECO:0000259" key="5">
    <source>
        <dbReference type="Pfam" id="PF00465"/>
    </source>
</evidence>
<evidence type="ECO:0000313" key="8">
    <source>
        <dbReference type="Proteomes" id="UP001235547"/>
    </source>
</evidence>
<name>A0ABY8CQU8_9HYPH</name>
<dbReference type="Pfam" id="PF25137">
    <property type="entry name" value="ADH_Fe_C"/>
    <property type="match status" value="1"/>
</dbReference>
<dbReference type="PANTHER" id="PTHR11496:SF102">
    <property type="entry name" value="ALCOHOL DEHYDROGENASE 4"/>
    <property type="match status" value="1"/>
</dbReference>
<dbReference type="PANTHER" id="PTHR11496">
    <property type="entry name" value="ALCOHOL DEHYDROGENASE"/>
    <property type="match status" value="1"/>
</dbReference>
<dbReference type="Proteomes" id="UP001235547">
    <property type="component" value="Chromosome 2"/>
</dbReference>
<dbReference type="RefSeq" id="WP_280731750.1">
    <property type="nucleotide sequence ID" value="NZ_CP120367.1"/>
</dbReference>
<dbReference type="InterPro" id="IPR056798">
    <property type="entry name" value="ADH_Fe_C"/>
</dbReference>
<reference evidence="7 8" key="1">
    <citation type="submission" date="2023-03" db="EMBL/GenBank/DDBJ databases">
        <authorList>
            <person name="Kaur S."/>
            <person name="Espinosa-Saiz D."/>
            <person name="Velazquez E."/>
            <person name="Menendez E."/>
            <person name="diCenzo G.C."/>
        </authorList>
    </citation>
    <scope>NUCLEOTIDE SEQUENCE [LARGE SCALE GENOMIC DNA]</scope>
    <source>
        <strain evidence="7 8">LMG 27395</strain>
    </source>
</reference>
<evidence type="ECO:0000256" key="4">
    <source>
        <dbReference type="ARBA" id="ARBA00023027"/>
    </source>
</evidence>
<evidence type="ECO:0000256" key="3">
    <source>
        <dbReference type="ARBA" id="ARBA00023002"/>
    </source>
</evidence>
<keyword evidence="8" id="KW-1185">Reference proteome</keyword>
<evidence type="ECO:0000256" key="2">
    <source>
        <dbReference type="ARBA" id="ARBA00007358"/>
    </source>
</evidence>